<protein>
    <submittedName>
        <fullName evidence="1">Putative secreted protein</fullName>
    </submittedName>
</protein>
<evidence type="ECO:0000313" key="1">
    <source>
        <dbReference type="EMBL" id="MBW74064.1"/>
    </source>
</evidence>
<reference evidence="1" key="1">
    <citation type="submission" date="2018-01" db="EMBL/GenBank/DDBJ databases">
        <title>An insight into the sialome of Amazonian anophelines.</title>
        <authorList>
            <person name="Ribeiro J.M."/>
            <person name="Scarpassa V."/>
            <person name="Calvo E."/>
        </authorList>
    </citation>
    <scope>NUCLEOTIDE SEQUENCE</scope>
</reference>
<dbReference type="EMBL" id="GGFL01009886">
    <property type="protein sequence ID" value="MBW74064.1"/>
    <property type="molecule type" value="Transcribed_RNA"/>
</dbReference>
<accession>A0A2M4D901</accession>
<dbReference type="AlphaFoldDB" id="A0A2M4D901"/>
<name>A0A2M4D901_ANODA</name>
<proteinExistence type="predicted"/>
<sequence length="86" mass="9363">MSFRLAASSVFDSAVLAALNGSQAAIRFTVIPMYSETIQLSEKNLSTISRIRAGCEWSAWAVEKNRQTYSMPAWLASAVERCSGNG</sequence>
<organism evidence="1">
    <name type="scientific">Anopheles darlingi</name>
    <name type="common">Mosquito</name>
    <dbReference type="NCBI Taxonomy" id="43151"/>
    <lineage>
        <taxon>Eukaryota</taxon>
        <taxon>Metazoa</taxon>
        <taxon>Ecdysozoa</taxon>
        <taxon>Arthropoda</taxon>
        <taxon>Hexapoda</taxon>
        <taxon>Insecta</taxon>
        <taxon>Pterygota</taxon>
        <taxon>Neoptera</taxon>
        <taxon>Endopterygota</taxon>
        <taxon>Diptera</taxon>
        <taxon>Nematocera</taxon>
        <taxon>Culicoidea</taxon>
        <taxon>Culicidae</taxon>
        <taxon>Anophelinae</taxon>
        <taxon>Anopheles</taxon>
    </lineage>
</organism>